<protein>
    <submittedName>
        <fullName evidence="1">Uncharacterized protein</fullName>
    </submittedName>
</protein>
<dbReference type="RefSeq" id="WP_282211706.1">
    <property type="nucleotide sequence ID" value="NZ_CP118247.1"/>
</dbReference>
<sequence>MIPSDHFPRFYNEVFKFLATQGHAALEQYWLEISKNQERHTLELFKTRGLTGMHEYWSHIRDEENCDLDLELHDDHLELRMNVCPSLSKVLDNDAAPMGKYCDHCAGWIGPIMDKTGYHLVYDVIDRTKPQCVLRVFKDRSKAEAAEKQATLLMGWPGKRERE</sequence>
<dbReference type="EMBL" id="CP118247">
    <property type="protein sequence ID" value="WDR06192.1"/>
    <property type="molecule type" value="Genomic_DNA"/>
</dbReference>
<evidence type="ECO:0000313" key="2">
    <source>
        <dbReference type="Proteomes" id="UP001222118"/>
    </source>
</evidence>
<gene>
    <name evidence="1" type="ORF">PSQ90_01660</name>
</gene>
<name>A0ABY7YYG3_9HYPH</name>
<organism evidence="1 2">
    <name type="scientific">Devosia rhodophyticola</name>
    <dbReference type="NCBI Taxonomy" id="3026423"/>
    <lineage>
        <taxon>Bacteria</taxon>
        <taxon>Pseudomonadati</taxon>
        <taxon>Pseudomonadota</taxon>
        <taxon>Alphaproteobacteria</taxon>
        <taxon>Hyphomicrobiales</taxon>
        <taxon>Devosiaceae</taxon>
        <taxon>Devosia</taxon>
    </lineage>
</organism>
<evidence type="ECO:0000313" key="1">
    <source>
        <dbReference type="EMBL" id="WDR06192.1"/>
    </source>
</evidence>
<dbReference type="Proteomes" id="UP001222118">
    <property type="component" value="Chromosome"/>
</dbReference>
<keyword evidence="2" id="KW-1185">Reference proteome</keyword>
<proteinExistence type="predicted"/>
<reference evidence="1 2" key="1">
    <citation type="submission" date="2023-02" db="EMBL/GenBank/DDBJ databases">
        <title>Devosia chondri sp. nov., isolated from the phycosphere of marine algae.</title>
        <authorList>
            <person name="Kim J.M."/>
            <person name="Lee J.K."/>
            <person name="Choi B.J."/>
            <person name="Bayburt H."/>
            <person name="Jeon C.O."/>
        </authorList>
    </citation>
    <scope>NUCLEOTIDE SEQUENCE [LARGE SCALE GENOMIC DNA]</scope>
    <source>
        <strain evidence="1 2">G2-5</strain>
    </source>
</reference>
<accession>A0ABY7YYG3</accession>